<feature type="transmembrane region" description="Helical" evidence="9">
    <location>
        <begin position="434"/>
        <end position="458"/>
    </location>
</feature>
<dbReference type="Gene3D" id="1.20.1640.10">
    <property type="entry name" value="Multidrug efflux transporter AcrB transmembrane domain"/>
    <property type="match status" value="2"/>
</dbReference>
<feature type="transmembrane region" description="Helical" evidence="9">
    <location>
        <begin position="540"/>
        <end position="557"/>
    </location>
</feature>
<dbReference type="AlphaFoldDB" id="A0A1E7Q3N4"/>
<comment type="caution">
    <text evidence="9">Lacks conserved residue(s) required for the propagation of feature annotation.</text>
</comment>
<gene>
    <name evidence="10" type="ORF">BI198_03025</name>
</gene>
<reference evidence="11" key="1">
    <citation type="submission" date="2016-09" db="EMBL/GenBank/DDBJ databases">
        <authorList>
            <person name="Wan X."/>
            <person name="Hou S."/>
        </authorList>
    </citation>
    <scope>NUCLEOTIDE SEQUENCE [LARGE SCALE GENOMIC DNA]</scope>
    <source>
        <strain evidence="11">KH87</strain>
    </source>
</reference>
<dbReference type="InterPro" id="IPR001036">
    <property type="entry name" value="Acrflvin-R"/>
</dbReference>
<dbReference type="NCBIfam" id="TIGR00915">
    <property type="entry name" value="2A0602"/>
    <property type="match status" value="1"/>
</dbReference>
<evidence type="ECO:0000256" key="5">
    <source>
        <dbReference type="ARBA" id="ARBA00022519"/>
    </source>
</evidence>
<dbReference type="FunFam" id="3.30.2090.10:FF:000001">
    <property type="entry name" value="Efflux pump membrane transporter"/>
    <property type="match status" value="1"/>
</dbReference>
<dbReference type="PANTHER" id="PTHR32063">
    <property type="match status" value="1"/>
</dbReference>
<evidence type="ECO:0000256" key="2">
    <source>
        <dbReference type="ARBA" id="ARBA00010942"/>
    </source>
</evidence>
<dbReference type="Proteomes" id="UP000242258">
    <property type="component" value="Unassembled WGS sequence"/>
</dbReference>
<dbReference type="RefSeq" id="WP_070048225.1">
    <property type="nucleotide sequence ID" value="NZ_CBCSDO010000001.1"/>
</dbReference>
<evidence type="ECO:0000256" key="4">
    <source>
        <dbReference type="ARBA" id="ARBA00022475"/>
    </source>
</evidence>
<comment type="similarity">
    <text evidence="2 9">Belongs to the resistance-nodulation-cell division (RND) (TC 2.A.6) family.</text>
</comment>
<dbReference type="SUPFAM" id="SSF82866">
    <property type="entry name" value="Multidrug efflux transporter AcrB transmembrane domain"/>
    <property type="match status" value="2"/>
</dbReference>
<protein>
    <recommendedName>
        <fullName evidence="9">Efflux pump membrane transporter</fullName>
    </recommendedName>
</protein>
<dbReference type="Pfam" id="PF00873">
    <property type="entry name" value="ACR_tran"/>
    <property type="match status" value="1"/>
</dbReference>
<dbReference type="Gene3D" id="3.30.70.1440">
    <property type="entry name" value="Multidrug efflux transporter AcrB pore domain"/>
    <property type="match status" value="1"/>
</dbReference>
<dbReference type="SUPFAM" id="SSF82714">
    <property type="entry name" value="Multidrug efflux transporter AcrB TolC docking domain, DN and DC subdomains"/>
    <property type="match status" value="2"/>
</dbReference>
<evidence type="ECO:0000256" key="1">
    <source>
        <dbReference type="ARBA" id="ARBA00004429"/>
    </source>
</evidence>
<keyword evidence="8 9" id="KW-0472">Membrane</keyword>
<dbReference type="InterPro" id="IPR004764">
    <property type="entry name" value="MdtF-like"/>
</dbReference>
<sequence length="1035" mass="111417">MANFFISRPIFAWVIAIVIMLAGLLSIKQLPIEQYPSIAPPAVTISASYRGASAQTAEDAVTQVIEQAMNGLDNLMYMSANTDSSGGISITLTFETGTDGDIAQVQVQNKLQQALPLLPQEVQQQGVRVAKSNGSFLMVVAFTSTDDSMSREDIADFVVANVKDPLSRTEGVGNVVVFGSQYAMRIWLDADKLNQFKMTPSDVTAAIRVQNNQVTAGQLGGAPALDGQQYSAAILAQTRFSTVEEFSNILLRVNQDGSLVRLADVARVELGGEDYSIKARFNGRVATGIAVELATGANALDTAAAVRKRIAELEPYFPAGVSTVIPYDTTPFVEISINSVVQTLIEAIILVFLVMYLFLQNLRATIIPTLAVPVVLLGTFGIMAAFGFTINTLTMFGMVLSIGLLVDDAIVVVENVERVMTEEGLSAVEATRKSMGQITGALIGIGLVLSAVFVPMAFFGGATGAIYKQFSITIVSAMALSVLVAIVFTPALCATMLKQNKNGHVKKGGFFGWFNRGFDNTNHKYQRGVAGMLKRPVRSMLVYGAIVLIMVVMFLRLPSSFLPSEDQGIFITMVQLPTGASQERTEAVMTKIADYYNQEDAVDAAFTVSGFSFNGSGQNVGLAFVRLKDWSERDDNQSVNAVIGRAMGYFSTVKEAQIFAFNLPPIAALGNATGFTLYLQDRAGLGHEALLNARNQLLGMAGQEPSLMGVRPNGMEDAAQLQIDIDQLKAQALGVSPADINQTLSIGWGSNYVNDFVDRGRVKKVFVQADAKFRMSPEDISSWYVRNKAGDMVSFSSFATSRWVYGPQRLERYNGVSAMQIQGEPAPGVSSGDAMLKMEQLIANLPDGIDFEWTGTSYQEKLSGSQAPALYALSILVVFLCLAALYESWSIPFAVILVVPLGIVGALAATFMRGLENDVYFQVGLLTTMGLASKNAILIVEFARELQQQGKGIIEAILEAVRLRLRPIIMTSMAFSLGVLPLVISSGAGSASRNAIGTGVLGGMISATVLAIFLVPIFYLVIMKIFDKKHAVTKQ</sequence>
<proteinExistence type="inferred from homology"/>
<dbReference type="SUPFAM" id="SSF82693">
    <property type="entry name" value="Multidrug efflux transporter AcrB pore domain, PN1, PN2, PC1 and PC2 subdomains"/>
    <property type="match status" value="3"/>
</dbReference>
<dbReference type="FunFam" id="3.30.70.1430:FF:000002">
    <property type="entry name" value="Efflux pump membrane transporter"/>
    <property type="match status" value="1"/>
</dbReference>
<evidence type="ECO:0000256" key="9">
    <source>
        <dbReference type="RuleBase" id="RU364070"/>
    </source>
</evidence>
<keyword evidence="11" id="KW-1185">Reference proteome</keyword>
<dbReference type="PRINTS" id="PR00702">
    <property type="entry name" value="ACRIFLAVINRP"/>
</dbReference>
<feature type="transmembrane region" description="Helical" evidence="9">
    <location>
        <begin position="963"/>
        <end position="984"/>
    </location>
</feature>
<name>A0A1E7Q3N4_9GAMM</name>
<dbReference type="GO" id="GO:0005886">
    <property type="term" value="C:plasma membrane"/>
    <property type="evidence" value="ECO:0007669"/>
    <property type="project" value="UniProtKB-SubCell"/>
</dbReference>
<keyword evidence="7 9" id="KW-1133">Transmembrane helix</keyword>
<dbReference type="FunFam" id="3.30.70.1430:FF:000001">
    <property type="entry name" value="Efflux pump membrane transporter"/>
    <property type="match status" value="1"/>
</dbReference>
<dbReference type="FunFam" id="1.20.1640.10:FF:000001">
    <property type="entry name" value="Efflux pump membrane transporter"/>
    <property type="match status" value="1"/>
</dbReference>
<feature type="transmembrane region" description="Helical" evidence="9">
    <location>
        <begin position="340"/>
        <end position="359"/>
    </location>
</feature>
<evidence type="ECO:0000313" key="11">
    <source>
        <dbReference type="Proteomes" id="UP000242258"/>
    </source>
</evidence>
<feature type="transmembrane region" description="Helical" evidence="9">
    <location>
        <begin position="470"/>
        <end position="497"/>
    </location>
</feature>
<dbReference type="Gene3D" id="3.30.70.1430">
    <property type="entry name" value="Multidrug efflux transporter AcrB pore domain"/>
    <property type="match status" value="2"/>
</dbReference>
<keyword evidence="3 9" id="KW-0813">Transport</keyword>
<comment type="subcellular location">
    <subcellularLocation>
        <location evidence="1 9">Cell inner membrane</location>
        <topology evidence="1 9">Multi-pass membrane protein</topology>
    </subcellularLocation>
</comment>
<keyword evidence="6 9" id="KW-0812">Transmembrane</keyword>
<dbReference type="EMBL" id="MKEK01000001">
    <property type="protein sequence ID" value="OEY68658.1"/>
    <property type="molecule type" value="Genomic_DNA"/>
</dbReference>
<dbReference type="FunFam" id="3.30.2090.10:FF:000002">
    <property type="entry name" value="Efflux pump membrane transporter"/>
    <property type="match status" value="1"/>
</dbReference>
<dbReference type="Gene3D" id="3.30.70.1320">
    <property type="entry name" value="Multidrug efflux transporter AcrB pore domain like"/>
    <property type="match status" value="1"/>
</dbReference>
<feature type="transmembrane region" description="Helical" evidence="9">
    <location>
        <begin position="919"/>
        <end position="942"/>
    </location>
</feature>
<dbReference type="NCBIfam" id="NF000282">
    <property type="entry name" value="RND_permease_1"/>
    <property type="match status" value="1"/>
</dbReference>
<dbReference type="STRING" id="1628148.BI198_03025"/>
<feature type="transmembrane region" description="Helical" evidence="9">
    <location>
        <begin position="996"/>
        <end position="1022"/>
    </location>
</feature>
<evidence type="ECO:0000256" key="8">
    <source>
        <dbReference type="ARBA" id="ARBA00023136"/>
    </source>
</evidence>
<evidence type="ECO:0000256" key="3">
    <source>
        <dbReference type="ARBA" id="ARBA00022448"/>
    </source>
</evidence>
<comment type="caution">
    <text evidence="10">The sequence shown here is derived from an EMBL/GenBank/DDBJ whole genome shotgun (WGS) entry which is preliminary data.</text>
</comment>
<feature type="transmembrane region" description="Helical" evidence="9">
    <location>
        <begin position="366"/>
        <end position="388"/>
    </location>
</feature>
<keyword evidence="4" id="KW-1003">Cell membrane</keyword>
<evidence type="ECO:0000313" key="10">
    <source>
        <dbReference type="EMBL" id="OEY68658.1"/>
    </source>
</evidence>
<dbReference type="GO" id="GO:0009636">
    <property type="term" value="P:response to toxic substance"/>
    <property type="evidence" value="ECO:0007669"/>
    <property type="project" value="UniProtKB-ARBA"/>
</dbReference>
<dbReference type="FunFam" id="1.20.1640.10:FF:000002">
    <property type="entry name" value="Efflux pump membrane transporter"/>
    <property type="match status" value="1"/>
</dbReference>
<feature type="transmembrane region" description="Helical" evidence="9">
    <location>
        <begin position="893"/>
        <end position="913"/>
    </location>
</feature>
<organism evidence="10 11">
    <name type="scientific">Rheinheimera salexigens</name>
    <dbReference type="NCBI Taxonomy" id="1628148"/>
    <lineage>
        <taxon>Bacteria</taxon>
        <taxon>Pseudomonadati</taxon>
        <taxon>Pseudomonadota</taxon>
        <taxon>Gammaproteobacteria</taxon>
        <taxon>Chromatiales</taxon>
        <taxon>Chromatiaceae</taxon>
        <taxon>Rheinheimera</taxon>
    </lineage>
</organism>
<feature type="transmembrane region" description="Helical" evidence="9">
    <location>
        <begin position="869"/>
        <end position="886"/>
    </location>
</feature>
<accession>A0A1E7Q3N4</accession>
<dbReference type="GO" id="GO:0015562">
    <property type="term" value="F:efflux transmembrane transporter activity"/>
    <property type="evidence" value="ECO:0007669"/>
    <property type="project" value="InterPro"/>
</dbReference>
<evidence type="ECO:0000256" key="6">
    <source>
        <dbReference type="ARBA" id="ARBA00022692"/>
    </source>
</evidence>
<evidence type="ECO:0000256" key="7">
    <source>
        <dbReference type="ARBA" id="ARBA00022989"/>
    </source>
</evidence>
<dbReference type="Gene3D" id="3.30.2090.10">
    <property type="entry name" value="Multidrug efflux transporter AcrB TolC docking domain, DN and DC subdomains"/>
    <property type="match status" value="2"/>
</dbReference>
<dbReference type="InterPro" id="IPR027463">
    <property type="entry name" value="AcrB_DN_DC_subdom"/>
</dbReference>
<dbReference type="OrthoDB" id="9758297at2"/>
<dbReference type="GO" id="GO:0042910">
    <property type="term" value="F:xenobiotic transmembrane transporter activity"/>
    <property type="evidence" value="ECO:0007669"/>
    <property type="project" value="TreeGrafter"/>
</dbReference>
<keyword evidence="5 9" id="KW-0997">Cell inner membrane</keyword>
<dbReference type="PANTHER" id="PTHR32063:SF13">
    <property type="entry name" value="MULTIDRUG EFFLUX PUMP SUBUNIT ACRB-RELATED"/>
    <property type="match status" value="1"/>
</dbReference>